<dbReference type="Proteomes" id="UP000759537">
    <property type="component" value="Unassembled WGS sequence"/>
</dbReference>
<proteinExistence type="predicted"/>
<dbReference type="OrthoDB" id="410463at2759"/>
<dbReference type="PANTHER" id="PTHR43422:SF3">
    <property type="entry name" value="THIAMINE THIAZOLE SYNTHASE"/>
    <property type="match status" value="1"/>
</dbReference>
<keyword evidence="2" id="KW-1185">Reference proteome</keyword>
<sequence length="97" mass="10487">MEGNFVAVKRAALFTSTIVSKVLRMPNVVMINRTAVEGPVVHRGKINVRVMNWMITGPSSRSAMTQCPVHPNTTTVPLVVGATGYDGPNVQLIQDDP</sequence>
<organism evidence="1 2">
    <name type="scientific">Russula ochroleuca</name>
    <dbReference type="NCBI Taxonomy" id="152965"/>
    <lineage>
        <taxon>Eukaryota</taxon>
        <taxon>Fungi</taxon>
        <taxon>Dikarya</taxon>
        <taxon>Basidiomycota</taxon>
        <taxon>Agaricomycotina</taxon>
        <taxon>Agaricomycetes</taxon>
        <taxon>Russulales</taxon>
        <taxon>Russulaceae</taxon>
        <taxon>Russula</taxon>
    </lineage>
</organism>
<accession>A0A9P5MT59</accession>
<comment type="caution">
    <text evidence="1">The sequence shown here is derived from an EMBL/GenBank/DDBJ whole genome shotgun (WGS) entry which is preliminary data.</text>
</comment>
<reference evidence="1" key="2">
    <citation type="journal article" date="2020" name="Nat. Commun.">
        <title>Large-scale genome sequencing of mycorrhizal fungi provides insights into the early evolution of symbiotic traits.</title>
        <authorList>
            <person name="Miyauchi S."/>
            <person name="Kiss E."/>
            <person name="Kuo A."/>
            <person name="Drula E."/>
            <person name="Kohler A."/>
            <person name="Sanchez-Garcia M."/>
            <person name="Morin E."/>
            <person name="Andreopoulos B."/>
            <person name="Barry K.W."/>
            <person name="Bonito G."/>
            <person name="Buee M."/>
            <person name="Carver A."/>
            <person name="Chen C."/>
            <person name="Cichocki N."/>
            <person name="Clum A."/>
            <person name="Culley D."/>
            <person name="Crous P.W."/>
            <person name="Fauchery L."/>
            <person name="Girlanda M."/>
            <person name="Hayes R.D."/>
            <person name="Keri Z."/>
            <person name="LaButti K."/>
            <person name="Lipzen A."/>
            <person name="Lombard V."/>
            <person name="Magnuson J."/>
            <person name="Maillard F."/>
            <person name="Murat C."/>
            <person name="Nolan M."/>
            <person name="Ohm R.A."/>
            <person name="Pangilinan J."/>
            <person name="Pereira M.F."/>
            <person name="Perotto S."/>
            <person name="Peter M."/>
            <person name="Pfister S."/>
            <person name="Riley R."/>
            <person name="Sitrit Y."/>
            <person name="Stielow J.B."/>
            <person name="Szollosi G."/>
            <person name="Zifcakova L."/>
            <person name="Stursova M."/>
            <person name="Spatafora J.W."/>
            <person name="Tedersoo L."/>
            <person name="Vaario L.M."/>
            <person name="Yamada A."/>
            <person name="Yan M."/>
            <person name="Wang P."/>
            <person name="Xu J."/>
            <person name="Bruns T."/>
            <person name="Baldrian P."/>
            <person name="Vilgalys R."/>
            <person name="Dunand C."/>
            <person name="Henrissat B."/>
            <person name="Grigoriev I.V."/>
            <person name="Hibbett D."/>
            <person name="Nagy L.G."/>
            <person name="Martin F.M."/>
        </authorList>
    </citation>
    <scope>NUCLEOTIDE SEQUENCE</scope>
    <source>
        <strain evidence="1">Prilba</strain>
    </source>
</reference>
<dbReference type="Pfam" id="PF01946">
    <property type="entry name" value="Thi4"/>
    <property type="match status" value="1"/>
</dbReference>
<dbReference type="InterPro" id="IPR036188">
    <property type="entry name" value="FAD/NAD-bd_sf"/>
</dbReference>
<evidence type="ECO:0000313" key="2">
    <source>
        <dbReference type="Proteomes" id="UP000759537"/>
    </source>
</evidence>
<dbReference type="PANTHER" id="PTHR43422">
    <property type="entry name" value="THIAMINE THIAZOLE SYNTHASE"/>
    <property type="match status" value="1"/>
</dbReference>
<gene>
    <name evidence="1" type="ORF">DFH94DRAFT_753139</name>
</gene>
<protein>
    <submittedName>
        <fullName evidence="1">Uncharacterized protein</fullName>
    </submittedName>
</protein>
<dbReference type="Gene3D" id="3.50.50.60">
    <property type="entry name" value="FAD/NAD(P)-binding domain"/>
    <property type="match status" value="1"/>
</dbReference>
<dbReference type="AlphaFoldDB" id="A0A9P5MT59"/>
<reference evidence="1" key="1">
    <citation type="submission" date="2019-10" db="EMBL/GenBank/DDBJ databases">
        <authorList>
            <consortium name="DOE Joint Genome Institute"/>
            <person name="Kuo A."/>
            <person name="Miyauchi S."/>
            <person name="Kiss E."/>
            <person name="Drula E."/>
            <person name="Kohler A."/>
            <person name="Sanchez-Garcia M."/>
            <person name="Andreopoulos B."/>
            <person name="Barry K.W."/>
            <person name="Bonito G."/>
            <person name="Buee M."/>
            <person name="Carver A."/>
            <person name="Chen C."/>
            <person name="Cichocki N."/>
            <person name="Clum A."/>
            <person name="Culley D."/>
            <person name="Crous P.W."/>
            <person name="Fauchery L."/>
            <person name="Girlanda M."/>
            <person name="Hayes R."/>
            <person name="Keri Z."/>
            <person name="LaButti K."/>
            <person name="Lipzen A."/>
            <person name="Lombard V."/>
            <person name="Magnuson J."/>
            <person name="Maillard F."/>
            <person name="Morin E."/>
            <person name="Murat C."/>
            <person name="Nolan M."/>
            <person name="Ohm R."/>
            <person name="Pangilinan J."/>
            <person name="Pereira M."/>
            <person name="Perotto S."/>
            <person name="Peter M."/>
            <person name="Riley R."/>
            <person name="Sitrit Y."/>
            <person name="Stielow B."/>
            <person name="Szollosi G."/>
            <person name="Zifcakova L."/>
            <person name="Stursova M."/>
            <person name="Spatafora J.W."/>
            <person name="Tedersoo L."/>
            <person name="Vaario L.-M."/>
            <person name="Yamada A."/>
            <person name="Yan M."/>
            <person name="Wang P."/>
            <person name="Xu J."/>
            <person name="Bruns T."/>
            <person name="Baldrian P."/>
            <person name="Vilgalys R."/>
            <person name="Henrissat B."/>
            <person name="Grigoriev I.V."/>
            <person name="Hibbett D."/>
            <person name="Nagy L.G."/>
            <person name="Martin F.M."/>
        </authorList>
    </citation>
    <scope>NUCLEOTIDE SEQUENCE</scope>
    <source>
        <strain evidence="1">Prilba</strain>
    </source>
</reference>
<evidence type="ECO:0000313" key="1">
    <source>
        <dbReference type="EMBL" id="KAF8478021.1"/>
    </source>
</evidence>
<dbReference type="EMBL" id="WHVB01000012">
    <property type="protein sequence ID" value="KAF8478021.1"/>
    <property type="molecule type" value="Genomic_DNA"/>
</dbReference>
<name>A0A9P5MT59_9AGAM</name>